<dbReference type="Proteomes" id="UP000799778">
    <property type="component" value="Unassembled WGS sequence"/>
</dbReference>
<feature type="region of interest" description="Disordered" evidence="12">
    <location>
        <begin position="474"/>
        <end position="589"/>
    </location>
</feature>
<keyword evidence="8 11" id="KW-0067">ATP-binding</keyword>
<keyword evidence="15" id="KW-1185">Reference proteome</keyword>
<evidence type="ECO:0000256" key="2">
    <source>
        <dbReference type="ARBA" id="ARBA00010886"/>
    </source>
</evidence>
<dbReference type="InterPro" id="IPR008271">
    <property type="entry name" value="Ser/Thr_kinase_AS"/>
</dbReference>
<sequence length="589" mass="65302">MSDSDEFLRLYAHERSSGAMKIINLTQNEWRRRGDESDPYLVFKFSDPVTDYRGIVVGCAKDVDVHLPKRKGFSRNHFAFAFDDQHRPIVHDLGSKVGLRVMYNAEPGSRRSGFKFLLRGPAVCKQSYSILDIGELRKFRAVVSPYDNTSPDYIAGVSAFRQCMKQLSDARDLSHLELTKKGKKTPRPSRWQTARPDNGPVLVKDEIGRGAFGIVYCVWDATTGKISHALKVPLKPFDPYRASLWKRELKIMGCVKHEHIVESEVSDPDPSSGQLFTLKMEYLPLGSLHALPTPLTPSERMEVLCQLLSALEYLHGKEPPIAHRDIKPDNILVASRGPSGIHVKFGDFGLAKAEENLQTFCGTPEYLAPEIPVGRDTTANDTYTVAVDIWSLGLVIAKYECAAPTFPKKYTKDPKRWAKVVIAYFRREQEKNGSKLLRFLLDTMLVENPDDRKDAVTCLEGALALKKEISRIGTPTPSVPSAVTPSGPSTVITPSIYGTPTPSFQGTELSMVPTGASAATVRSSEVPTESRSHKRSRLGEPLSRPALQQSDMAATAEAEDHQLSEDDHSDNPKASKRRKVGEGSKGSRV</sequence>
<evidence type="ECO:0000256" key="5">
    <source>
        <dbReference type="ARBA" id="ARBA00022679"/>
    </source>
</evidence>
<dbReference type="Pfam" id="PF00069">
    <property type="entry name" value="Pkinase"/>
    <property type="match status" value="1"/>
</dbReference>
<dbReference type="SUPFAM" id="SSF56112">
    <property type="entry name" value="Protein kinase-like (PK-like)"/>
    <property type="match status" value="1"/>
</dbReference>
<dbReference type="InterPro" id="IPR000719">
    <property type="entry name" value="Prot_kinase_dom"/>
</dbReference>
<keyword evidence="7 14" id="KW-0418">Kinase</keyword>
<evidence type="ECO:0000256" key="3">
    <source>
        <dbReference type="ARBA" id="ARBA00012513"/>
    </source>
</evidence>
<dbReference type="EC" id="2.7.11.1" evidence="3"/>
<comment type="catalytic activity">
    <reaction evidence="10">
        <text>L-seryl-[protein] + ATP = O-phospho-L-seryl-[protein] + ADP + H(+)</text>
        <dbReference type="Rhea" id="RHEA:17989"/>
        <dbReference type="Rhea" id="RHEA-COMP:9863"/>
        <dbReference type="Rhea" id="RHEA-COMP:11604"/>
        <dbReference type="ChEBI" id="CHEBI:15378"/>
        <dbReference type="ChEBI" id="CHEBI:29999"/>
        <dbReference type="ChEBI" id="CHEBI:30616"/>
        <dbReference type="ChEBI" id="CHEBI:83421"/>
        <dbReference type="ChEBI" id="CHEBI:456216"/>
        <dbReference type="EC" id="2.7.11.1"/>
    </reaction>
</comment>
<dbReference type="AlphaFoldDB" id="A0A6A5XLT9"/>
<dbReference type="GO" id="GO:0005524">
    <property type="term" value="F:ATP binding"/>
    <property type="evidence" value="ECO:0007669"/>
    <property type="project" value="UniProtKB-UniRule"/>
</dbReference>
<dbReference type="PROSITE" id="PS50011">
    <property type="entry name" value="PROTEIN_KINASE_DOM"/>
    <property type="match status" value="1"/>
</dbReference>
<evidence type="ECO:0000256" key="1">
    <source>
        <dbReference type="ARBA" id="ARBA00005575"/>
    </source>
</evidence>
<evidence type="ECO:0000256" key="6">
    <source>
        <dbReference type="ARBA" id="ARBA00022741"/>
    </source>
</evidence>
<evidence type="ECO:0000313" key="14">
    <source>
        <dbReference type="EMBL" id="KAF2014248.1"/>
    </source>
</evidence>
<comment type="similarity">
    <text evidence="2">Belongs to the protein kinase superfamily. NEK Ser/Thr protein kinase family. NIMA subfamily.</text>
</comment>
<dbReference type="PANTHER" id="PTHR43671:SF98">
    <property type="entry name" value="SERINE_THREONINE-PROTEIN KINASE NEK11"/>
    <property type="match status" value="1"/>
</dbReference>
<feature type="domain" description="Protein kinase" evidence="13">
    <location>
        <begin position="201"/>
        <end position="465"/>
    </location>
</feature>
<keyword evidence="6 11" id="KW-0547">Nucleotide-binding</keyword>
<proteinExistence type="inferred from homology"/>
<evidence type="ECO:0000256" key="4">
    <source>
        <dbReference type="ARBA" id="ARBA00022527"/>
    </source>
</evidence>
<dbReference type="GeneID" id="54291322"/>
<dbReference type="PROSITE" id="PS00107">
    <property type="entry name" value="PROTEIN_KINASE_ATP"/>
    <property type="match status" value="1"/>
</dbReference>
<name>A0A6A5XLT9_9PLEO</name>
<reference evidence="14" key="1">
    <citation type="journal article" date="2020" name="Stud. Mycol.">
        <title>101 Dothideomycetes genomes: a test case for predicting lifestyles and emergence of pathogens.</title>
        <authorList>
            <person name="Haridas S."/>
            <person name="Albert R."/>
            <person name="Binder M."/>
            <person name="Bloem J."/>
            <person name="Labutti K."/>
            <person name="Salamov A."/>
            <person name="Andreopoulos B."/>
            <person name="Baker S."/>
            <person name="Barry K."/>
            <person name="Bills G."/>
            <person name="Bluhm B."/>
            <person name="Cannon C."/>
            <person name="Castanera R."/>
            <person name="Culley D."/>
            <person name="Daum C."/>
            <person name="Ezra D."/>
            <person name="Gonzalez J."/>
            <person name="Henrissat B."/>
            <person name="Kuo A."/>
            <person name="Liang C."/>
            <person name="Lipzen A."/>
            <person name="Lutzoni F."/>
            <person name="Magnuson J."/>
            <person name="Mondo S."/>
            <person name="Nolan M."/>
            <person name="Ohm R."/>
            <person name="Pangilinan J."/>
            <person name="Park H.-J."/>
            <person name="Ramirez L."/>
            <person name="Alfaro M."/>
            <person name="Sun H."/>
            <person name="Tritt A."/>
            <person name="Yoshinaga Y."/>
            <person name="Zwiers L.-H."/>
            <person name="Turgeon B."/>
            <person name="Goodwin S."/>
            <person name="Spatafora J."/>
            <person name="Crous P."/>
            <person name="Grigoriev I."/>
        </authorList>
    </citation>
    <scope>NUCLEOTIDE SEQUENCE</scope>
    <source>
        <strain evidence="14">CBS 175.79</strain>
    </source>
</reference>
<dbReference type="GO" id="GO:0004674">
    <property type="term" value="F:protein serine/threonine kinase activity"/>
    <property type="evidence" value="ECO:0007669"/>
    <property type="project" value="UniProtKB-KW"/>
</dbReference>
<dbReference type="SMART" id="SM00220">
    <property type="entry name" value="S_TKc"/>
    <property type="match status" value="1"/>
</dbReference>
<feature type="compositionally biased region" description="Low complexity" evidence="12">
    <location>
        <begin position="474"/>
        <end position="491"/>
    </location>
</feature>
<dbReference type="EMBL" id="ML978070">
    <property type="protein sequence ID" value="KAF2014248.1"/>
    <property type="molecule type" value="Genomic_DNA"/>
</dbReference>
<keyword evidence="4" id="KW-0723">Serine/threonine-protein kinase</keyword>
<dbReference type="CDD" id="cd00180">
    <property type="entry name" value="PKc"/>
    <property type="match status" value="1"/>
</dbReference>
<evidence type="ECO:0000256" key="10">
    <source>
        <dbReference type="ARBA" id="ARBA00048679"/>
    </source>
</evidence>
<comment type="similarity">
    <text evidence="1">Belongs to the protein kinase superfamily. CAMK Ser/Thr protein kinase family. CHEK2 subfamily.</text>
</comment>
<evidence type="ECO:0000256" key="9">
    <source>
        <dbReference type="ARBA" id="ARBA00047899"/>
    </source>
</evidence>
<evidence type="ECO:0000256" key="8">
    <source>
        <dbReference type="ARBA" id="ARBA00022840"/>
    </source>
</evidence>
<feature type="binding site" evidence="11">
    <location>
        <position position="235"/>
    </location>
    <ligand>
        <name>ATP</name>
        <dbReference type="ChEBI" id="CHEBI:30616"/>
    </ligand>
</feature>
<comment type="catalytic activity">
    <reaction evidence="9">
        <text>L-threonyl-[protein] + ATP = O-phospho-L-threonyl-[protein] + ADP + H(+)</text>
        <dbReference type="Rhea" id="RHEA:46608"/>
        <dbReference type="Rhea" id="RHEA-COMP:11060"/>
        <dbReference type="Rhea" id="RHEA-COMP:11605"/>
        <dbReference type="ChEBI" id="CHEBI:15378"/>
        <dbReference type="ChEBI" id="CHEBI:30013"/>
        <dbReference type="ChEBI" id="CHEBI:30616"/>
        <dbReference type="ChEBI" id="CHEBI:61977"/>
        <dbReference type="ChEBI" id="CHEBI:456216"/>
        <dbReference type="EC" id="2.7.11.1"/>
    </reaction>
</comment>
<dbReference type="InterPro" id="IPR008984">
    <property type="entry name" value="SMAD_FHA_dom_sf"/>
</dbReference>
<dbReference type="OrthoDB" id="10252171at2759"/>
<feature type="compositionally biased region" description="Basic and acidic residues" evidence="12">
    <location>
        <begin position="558"/>
        <end position="573"/>
    </location>
</feature>
<evidence type="ECO:0000256" key="11">
    <source>
        <dbReference type="PROSITE-ProRule" id="PRU10141"/>
    </source>
</evidence>
<evidence type="ECO:0000259" key="13">
    <source>
        <dbReference type="PROSITE" id="PS50011"/>
    </source>
</evidence>
<dbReference type="SUPFAM" id="SSF49879">
    <property type="entry name" value="SMAD/FHA domain"/>
    <property type="match status" value="1"/>
</dbReference>
<dbReference type="Gene3D" id="1.10.510.10">
    <property type="entry name" value="Transferase(Phosphotransferase) domain 1"/>
    <property type="match status" value="1"/>
</dbReference>
<dbReference type="PANTHER" id="PTHR43671">
    <property type="entry name" value="SERINE/THREONINE-PROTEIN KINASE NEK"/>
    <property type="match status" value="1"/>
</dbReference>
<evidence type="ECO:0000313" key="15">
    <source>
        <dbReference type="Proteomes" id="UP000799778"/>
    </source>
</evidence>
<organism evidence="14 15">
    <name type="scientific">Aaosphaeria arxii CBS 175.79</name>
    <dbReference type="NCBI Taxonomy" id="1450172"/>
    <lineage>
        <taxon>Eukaryota</taxon>
        <taxon>Fungi</taxon>
        <taxon>Dikarya</taxon>
        <taxon>Ascomycota</taxon>
        <taxon>Pezizomycotina</taxon>
        <taxon>Dothideomycetes</taxon>
        <taxon>Pleosporomycetidae</taxon>
        <taxon>Pleosporales</taxon>
        <taxon>Pleosporales incertae sedis</taxon>
        <taxon>Aaosphaeria</taxon>
    </lineage>
</organism>
<dbReference type="PROSITE" id="PS00108">
    <property type="entry name" value="PROTEIN_KINASE_ST"/>
    <property type="match status" value="1"/>
</dbReference>
<keyword evidence="5" id="KW-0808">Transferase</keyword>
<dbReference type="RefSeq" id="XP_033382587.1">
    <property type="nucleotide sequence ID" value="XM_033533925.1"/>
</dbReference>
<dbReference type="InterPro" id="IPR050660">
    <property type="entry name" value="NEK_Ser/Thr_kinase"/>
</dbReference>
<evidence type="ECO:0000256" key="12">
    <source>
        <dbReference type="SAM" id="MobiDB-lite"/>
    </source>
</evidence>
<feature type="compositionally biased region" description="Polar residues" evidence="12">
    <location>
        <begin position="520"/>
        <end position="529"/>
    </location>
</feature>
<accession>A0A6A5XLT9</accession>
<protein>
    <recommendedName>
        <fullName evidence="3">non-specific serine/threonine protein kinase</fullName>
        <ecNumber evidence="3">2.7.11.1</ecNumber>
    </recommendedName>
</protein>
<dbReference type="InterPro" id="IPR000253">
    <property type="entry name" value="FHA_dom"/>
</dbReference>
<dbReference type="InterPro" id="IPR017441">
    <property type="entry name" value="Protein_kinase_ATP_BS"/>
</dbReference>
<evidence type="ECO:0000256" key="7">
    <source>
        <dbReference type="ARBA" id="ARBA00022777"/>
    </source>
</evidence>
<feature type="compositionally biased region" description="Polar residues" evidence="12">
    <location>
        <begin position="492"/>
        <end position="508"/>
    </location>
</feature>
<gene>
    <name evidence="14" type="ORF">BU24DRAFT_492930</name>
</gene>
<dbReference type="Pfam" id="PF00498">
    <property type="entry name" value="FHA"/>
    <property type="match status" value="1"/>
</dbReference>
<dbReference type="InterPro" id="IPR011009">
    <property type="entry name" value="Kinase-like_dom_sf"/>
</dbReference>